<evidence type="ECO:0000256" key="1">
    <source>
        <dbReference type="ARBA" id="ARBA00022741"/>
    </source>
</evidence>
<evidence type="ECO:0000256" key="2">
    <source>
        <dbReference type="ARBA" id="ARBA00022840"/>
    </source>
</evidence>
<sequence>EIRPLIMAIEDLHWVDKSSEEYLKSLLDGISGARIFLIFTYRPEFVHTWGGRSFHSQLTLNRLSNRESLTMMANLLDTEDINRDLETLILEKTEGVPFFIEEFVKSLKDLQVIEKKGNTCGIAKDIDTVIIPSTIQDVIMARVDILPEETKGVLQAGSVVGREFSHELIQIITGLQEQELLTHLSVLKDSELVYERGIYPQSTYIFKHAFTQAVP</sequence>
<proteinExistence type="predicted"/>
<evidence type="ECO:0000313" key="3">
    <source>
        <dbReference type="EMBL" id="GAJ25071.1"/>
    </source>
</evidence>
<dbReference type="PANTHER" id="PTHR16305:SF28">
    <property type="entry name" value="GUANYLATE CYCLASE DOMAIN-CONTAINING PROTEIN"/>
    <property type="match status" value="1"/>
</dbReference>
<reference evidence="3" key="1">
    <citation type="journal article" date="2014" name="Front. Microbiol.">
        <title>High frequency of phylogenetically diverse reductive dehalogenase-homologous genes in deep subseafloor sedimentary metagenomes.</title>
        <authorList>
            <person name="Kawai M."/>
            <person name="Futagami T."/>
            <person name="Toyoda A."/>
            <person name="Takaki Y."/>
            <person name="Nishi S."/>
            <person name="Hori S."/>
            <person name="Arai W."/>
            <person name="Tsubouchi T."/>
            <person name="Morono Y."/>
            <person name="Uchiyama I."/>
            <person name="Ito T."/>
            <person name="Fujiyama A."/>
            <person name="Inagaki F."/>
            <person name="Takami H."/>
        </authorList>
    </citation>
    <scope>NUCLEOTIDE SEQUENCE</scope>
    <source>
        <strain evidence="3">Expedition CK06-06</strain>
    </source>
</reference>
<dbReference type="PANTHER" id="PTHR16305">
    <property type="entry name" value="TESTICULAR SOLUBLE ADENYLYL CYCLASE"/>
    <property type="match status" value="1"/>
</dbReference>
<dbReference type="EMBL" id="BARW01036288">
    <property type="protein sequence ID" value="GAJ25071.1"/>
    <property type="molecule type" value="Genomic_DNA"/>
</dbReference>
<dbReference type="GO" id="GO:0005524">
    <property type="term" value="F:ATP binding"/>
    <property type="evidence" value="ECO:0007669"/>
    <property type="project" value="UniProtKB-KW"/>
</dbReference>
<accession>X1VZ23</accession>
<name>X1VZ23_9ZZZZ</name>
<dbReference type="AlphaFoldDB" id="X1VZ23"/>
<dbReference type="GO" id="GO:0005737">
    <property type="term" value="C:cytoplasm"/>
    <property type="evidence" value="ECO:0007669"/>
    <property type="project" value="TreeGrafter"/>
</dbReference>
<dbReference type="SUPFAM" id="SSF52540">
    <property type="entry name" value="P-loop containing nucleoside triphosphate hydrolases"/>
    <property type="match status" value="1"/>
</dbReference>
<feature type="non-terminal residue" evidence="3">
    <location>
        <position position="215"/>
    </location>
</feature>
<keyword evidence="2" id="KW-0067">ATP-binding</keyword>
<organism evidence="3">
    <name type="scientific">marine sediment metagenome</name>
    <dbReference type="NCBI Taxonomy" id="412755"/>
    <lineage>
        <taxon>unclassified sequences</taxon>
        <taxon>metagenomes</taxon>
        <taxon>ecological metagenomes</taxon>
    </lineage>
</organism>
<protein>
    <recommendedName>
        <fullName evidence="4">Orc1-like AAA ATPase domain-containing protein</fullName>
    </recommendedName>
</protein>
<comment type="caution">
    <text evidence="3">The sequence shown here is derived from an EMBL/GenBank/DDBJ whole genome shotgun (WGS) entry which is preliminary data.</text>
</comment>
<feature type="non-terminal residue" evidence="3">
    <location>
        <position position="1"/>
    </location>
</feature>
<evidence type="ECO:0008006" key="4">
    <source>
        <dbReference type="Google" id="ProtNLM"/>
    </source>
</evidence>
<gene>
    <name evidence="3" type="ORF">S12H4_56369</name>
</gene>
<dbReference type="InterPro" id="IPR027417">
    <property type="entry name" value="P-loop_NTPase"/>
</dbReference>
<dbReference type="GO" id="GO:0004016">
    <property type="term" value="F:adenylate cyclase activity"/>
    <property type="evidence" value="ECO:0007669"/>
    <property type="project" value="TreeGrafter"/>
</dbReference>
<keyword evidence="1" id="KW-0547">Nucleotide-binding</keyword>